<accession>T0Y9E6</accession>
<proteinExistence type="inferred from homology"/>
<dbReference type="PIRSF" id="PIRSF000102">
    <property type="entry name" value="Lac_mal_DH"/>
    <property type="match status" value="1"/>
</dbReference>
<gene>
    <name evidence="7" type="ORF">B1B_17993</name>
</gene>
<comment type="similarity">
    <text evidence="1">Belongs to the LDH/MDH superfamily. MDH type 2 family.</text>
</comment>
<keyword evidence="3 7" id="KW-0560">Oxidoreductase</keyword>
<reference evidence="7" key="2">
    <citation type="journal article" date="2014" name="ISME J.">
        <title>Microbial stratification in low pH oxic and suboxic macroscopic growths along an acid mine drainage.</title>
        <authorList>
            <person name="Mendez-Garcia C."/>
            <person name="Mesa V."/>
            <person name="Sprenger R.R."/>
            <person name="Richter M."/>
            <person name="Diez M.S."/>
            <person name="Solano J."/>
            <person name="Bargiela R."/>
            <person name="Golyshina O.V."/>
            <person name="Manteca A."/>
            <person name="Ramos J.L."/>
            <person name="Gallego J.R."/>
            <person name="Llorente I."/>
            <person name="Martins Dos Santos V.A."/>
            <person name="Jensen O.N."/>
            <person name="Pelaez A.I."/>
            <person name="Sanchez J."/>
            <person name="Ferrer M."/>
        </authorList>
    </citation>
    <scope>NUCLEOTIDE SEQUENCE</scope>
</reference>
<dbReference type="Gene3D" id="3.40.50.720">
    <property type="entry name" value="NAD(P)-binding Rossmann-like Domain"/>
    <property type="match status" value="1"/>
</dbReference>
<dbReference type="AlphaFoldDB" id="T0Y9E6"/>
<dbReference type="InterPro" id="IPR022383">
    <property type="entry name" value="Lactate/malate_DH_C"/>
</dbReference>
<evidence type="ECO:0000256" key="1">
    <source>
        <dbReference type="ARBA" id="ARBA00009613"/>
    </source>
</evidence>
<dbReference type="InterPro" id="IPR015955">
    <property type="entry name" value="Lactate_DH/Glyco_Ohase_4_C"/>
</dbReference>
<dbReference type="EC" id="1.1.1.37" evidence="2"/>
<dbReference type="GO" id="GO:0006108">
    <property type="term" value="P:malate metabolic process"/>
    <property type="evidence" value="ECO:0007669"/>
    <property type="project" value="InterPro"/>
</dbReference>
<dbReference type="SUPFAM" id="SSF51735">
    <property type="entry name" value="NAD(P)-binding Rossmann-fold domains"/>
    <property type="match status" value="1"/>
</dbReference>
<organism evidence="7">
    <name type="scientific">mine drainage metagenome</name>
    <dbReference type="NCBI Taxonomy" id="410659"/>
    <lineage>
        <taxon>unclassified sequences</taxon>
        <taxon>metagenomes</taxon>
        <taxon>ecological metagenomes</taxon>
    </lineage>
</organism>
<dbReference type="SUPFAM" id="SSF56327">
    <property type="entry name" value="LDH C-terminal domain-like"/>
    <property type="match status" value="1"/>
</dbReference>
<evidence type="ECO:0000256" key="2">
    <source>
        <dbReference type="ARBA" id="ARBA00012995"/>
    </source>
</evidence>
<feature type="domain" description="Lactate/malate dehydrogenase C-terminal" evidence="6">
    <location>
        <begin position="103"/>
        <end position="265"/>
    </location>
</feature>
<evidence type="ECO:0000259" key="5">
    <source>
        <dbReference type="Pfam" id="PF00056"/>
    </source>
</evidence>
<dbReference type="Pfam" id="PF02866">
    <property type="entry name" value="Ldh_1_C"/>
    <property type="match status" value="1"/>
</dbReference>
<dbReference type="PANTHER" id="PTHR23382">
    <property type="entry name" value="MALATE DEHYDROGENASE"/>
    <property type="match status" value="1"/>
</dbReference>
<dbReference type="InterPro" id="IPR010945">
    <property type="entry name" value="Malate_DH_type2"/>
</dbReference>
<evidence type="ECO:0000259" key="6">
    <source>
        <dbReference type="Pfam" id="PF02866"/>
    </source>
</evidence>
<keyword evidence="4" id="KW-0520">NAD</keyword>
<dbReference type="EMBL" id="AUZY01012024">
    <property type="protein sequence ID" value="EQD31796.1"/>
    <property type="molecule type" value="Genomic_DNA"/>
</dbReference>
<dbReference type="FunFam" id="3.40.50.720:FF:000010">
    <property type="entry name" value="Malate dehydrogenase"/>
    <property type="match status" value="1"/>
</dbReference>
<dbReference type="FunFam" id="3.90.110.10:FF:000002">
    <property type="entry name" value="Malate dehydrogenase"/>
    <property type="match status" value="1"/>
</dbReference>
<dbReference type="GO" id="GO:0030060">
    <property type="term" value="F:L-malate dehydrogenase (NAD+) activity"/>
    <property type="evidence" value="ECO:0007669"/>
    <property type="project" value="UniProtKB-EC"/>
</dbReference>
<name>T0Y9E6_9ZZZZ</name>
<sequence length="277" mass="30611">MELTDCAFPLLRDLRLTDQANEAFDGADYAFLVGSRPRTQGMERKDLLRINAEIFKSQGRALNERASRQVRVLVVGNPANTNALIASRNAPDLDEHQFSSMMRLDHNRTLSLLSEKCHVPVTDIHRVSVWGNHSSTQFPDIEQALLANRPALEQVDSAWYRDTLIPTVQQRGAAIIKARGASSAASAASAALDHMRDWIVGTPKGTWTSMGVVANGDYGIEPGVFFGYPVECQDGQQRIVQGLALSEFARSRIALTNRELREERDGVLDLLPSQSRG</sequence>
<comment type="caution">
    <text evidence="7">The sequence shown here is derived from an EMBL/GenBank/DDBJ whole genome shotgun (WGS) entry which is preliminary data.</text>
</comment>
<evidence type="ECO:0000256" key="3">
    <source>
        <dbReference type="ARBA" id="ARBA00023002"/>
    </source>
</evidence>
<dbReference type="Pfam" id="PF00056">
    <property type="entry name" value="Ldh_1_N"/>
    <property type="match status" value="1"/>
</dbReference>
<feature type="domain" description="Lactate/malate dehydrogenase N-terminal" evidence="5">
    <location>
        <begin position="1"/>
        <end position="92"/>
    </location>
</feature>
<dbReference type="Gene3D" id="3.90.110.10">
    <property type="entry name" value="Lactate dehydrogenase/glycoside hydrolase, family 4, C-terminal"/>
    <property type="match status" value="1"/>
</dbReference>
<dbReference type="InterPro" id="IPR036291">
    <property type="entry name" value="NAD(P)-bd_dom_sf"/>
</dbReference>
<dbReference type="InterPro" id="IPR001236">
    <property type="entry name" value="Lactate/malate_DH_N"/>
</dbReference>
<evidence type="ECO:0000256" key="4">
    <source>
        <dbReference type="ARBA" id="ARBA00023027"/>
    </source>
</evidence>
<evidence type="ECO:0000313" key="7">
    <source>
        <dbReference type="EMBL" id="EQD31796.1"/>
    </source>
</evidence>
<reference evidence="7" key="1">
    <citation type="submission" date="2013-08" db="EMBL/GenBank/DDBJ databases">
        <authorList>
            <person name="Mendez C."/>
            <person name="Richter M."/>
            <person name="Ferrer M."/>
            <person name="Sanchez J."/>
        </authorList>
    </citation>
    <scope>NUCLEOTIDE SEQUENCE</scope>
</reference>
<protein>
    <recommendedName>
        <fullName evidence="2">malate dehydrogenase</fullName>
        <ecNumber evidence="2">1.1.1.37</ecNumber>
    </recommendedName>
</protein>
<dbReference type="NCBIfam" id="TIGR01759">
    <property type="entry name" value="MalateDH-SF1"/>
    <property type="match status" value="1"/>
</dbReference>
<dbReference type="InterPro" id="IPR001557">
    <property type="entry name" value="L-lactate/malate_DH"/>
</dbReference>
<dbReference type="NCBIfam" id="NF003916">
    <property type="entry name" value="PRK05442.1"/>
    <property type="match status" value="1"/>
</dbReference>